<feature type="compositionally biased region" description="Basic residues" evidence="1">
    <location>
        <begin position="51"/>
        <end position="67"/>
    </location>
</feature>
<evidence type="ECO:0000256" key="1">
    <source>
        <dbReference type="SAM" id="MobiDB-lite"/>
    </source>
</evidence>
<sequence>EPRESPRRLPRPRAAADPRHRRRERHRQARRRRGGEGAPAGADRRPSGRPQKPRRPRQGRVRLRPGGRRLLERRAWPLDRARTVRGEPEAGGNRCQQRGDRRTVEHQRRGVRGDDAADPLRQLRPAPGRVRLDPALHRRKPSGSLPPGGEGRVGAGRRRGRRHLAPGPRSDHRPGGRRARRRSRCAPAGGRRAGAHPCPAGPQGGGAGPRRRL</sequence>
<evidence type="ECO:0000313" key="2">
    <source>
        <dbReference type="EMBL" id="CAA9219142.1"/>
    </source>
</evidence>
<feature type="compositionally biased region" description="Basic residues" evidence="1">
    <location>
        <begin position="19"/>
        <end position="33"/>
    </location>
</feature>
<feature type="region of interest" description="Disordered" evidence="1">
    <location>
        <begin position="1"/>
        <end position="213"/>
    </location>
</feature>
<feature type="non-terminal residue" evidence="2">
    <location>
        <position position="1"/>
    </location>
</feature>
<proteinExistence type="predicted"/>
<feature type="compositionally biased region" description="Basic and acidic residues" evidence="1">
    <location>
        <begin position="97"/>
        <end position="115"/>
    </location>
</feature>
<reference evidence="2" key="1">
    <citation type="submission" date="2020-02" db="EMBL/GenBank/DDBJ databases">
        <authorList>
            <person name="Meier V. D."/>
        </authorList>
    </citation>
    <scope>NUCLEOTIDE SEQUENCE</scope>
    <source>
        <strain evidence="2">AVDCRST_MAG83</strain>
    </source>
</reference>
<feature type="compositionally biased region" description="Basic and acidic residues" evidence="1">
    <location>
        <begin position="69"/>
        <end position="88"/>
    </location>
</feature>
<name>A0A6J4HAQ7_9MICC</name>
<feature type="compositionally biased region" description="Basic residues" evidence="1">
    <location>
        <begin position="175"/>
        <end position="184"/>
    </location>
</feature>
<organism evidence="2">
    <name type="scientific">uncultured Arthrobacter sp</name>
    <dbReference type="NCBI Taxonomy" id="114050"/>
    <lineage>
        <taxon>Bacteria</taxon>
        <taxon>Bacillati</taxon>
        <taxon>Actinomycetota</taxon>
        <taxon>Actinomycetes</taxon>
        <taxon>Micrococcales</taxon>
        <taxon>Micrococcaceae</taxon>
        <taxon>Arthrobacter</taxon>
        <taxon>environmental samples</taxon>
    </lineage>
</organism>
<protein>
    <submittedName>
        <fullName evidence="2">Uncharacterized protein conserved in bacteria</fullName>
    </submittedName>
</protein>
<feature type="compositionally biased region" description="Gly residues" evidence="1">
    <location>
        <begin position="202"/>
        <end position="213"/>
    </location>
</feature>
<dbReference type="EMBL" id="CADCTE010000033">
    <property type="protein sequence ID" value="CAA9219142.1"/>
    <property type="molecule type" value="Genomic_DNA"/>
</dbReference>
<feature type="non-terminal residue" evidence="2">
    <location>
        <position position="213"/>
    </location>
</feature>
<dbReference type="AlphaFoldDB" id="A0A6J4HAQ7"/>
<feature type="compositionally biased region" description="Basic residues" evidence="1">
    <location>
        <begin position="155"/>
        <end position="164"/>
    </location>
</feature>
<gene>
    <name evidence="2" type="ORF">AVDCRST_MAG83-438</name>
</gene>
<feature type="compositionally biased region" description="Low complexity" evidence="1">
    <location>
        <begin position="185"/>
        <end position="198"/>
    </location>
</feature>
<accession>A0A6J4HAQ7</accession>